<dbReference type="OrthoDB" id="2351791at2759"/>
<evidence type="ECO:0000256" key="5">
    <source>
        <dbReference type="SAM" id="Phobius"/>
    </source>
</evidence>
<feature type="transmembrane region" description="Helical" evidence="5">
    <location>
        <begin position="262"/>
        <end position="282"/>
    </location>
</feature>
<dbReference type="Gene3D" id="1.20.1250.20">
    <property type="entry name" value="MFS general substrate transporter like domains"/>
    <property type="match status" value="1"/>
</dbReference>
<evidence type="ECO:0000256" key="2">
    <source>
        <dbReference type="ARBA" id="ARBA00022692"/>
    </source>
</evidence>
<feature type="transmembrane region" description="Helical" evidence="5">
    <location>
        <begin position="393"/>
        <end position="418"/>
    </location>
</feature>
<dbReference type="GO" id="GO:0022857">
    <property type="term" value="F:transmembrane transporter activity"/>
    <property type="evidence" value="ECO:0007669"/>
    <property type="project" value="InterPro"/>
</dbReference>
<evidence type="ECO:0000313" key="8">
    <source>
        <dbReference type="Proteomes" id="UP000799536"/>
    </source>
</evidence>
<feature type="transmembrane region" description="Helical" evidence="5">
    <location>
        <begin position="37"/>
        <end position="55"/>
    </location>
</feature>
<feature type="transmembrane region" description="Helical" evidence="5">
    <location>
        <begin position="133"/>
        <end position="154"/>
    </location>
</feature>
<evidence type="ECO:0000259" key="6">
    <source>
        <dbReference type="PROSITE" id="PS50850"/>
    </source>
</evidence>
<gene>
    <name evidence="7" type="ORF">GQ43DRAFT_362887</name>
</gene>
<evidence type="ECO:0000256" key="4">
    <source>
        <dbReference type="ARBA" id="ARBA00023136"/>
    </source>
</evidence>
<feature type="transmembrane region" description="Helical" evidence="5">
    <location>
        <begin position="108"/>
        <end position="127"/>
    </location>
</feature>
<dbReference type="PANTHER" id="PTHR23501">
    <property type="entry name" value="MAJOR FACILITATOR SUPERFAMILY"/>
    <property type="match status" value="1"/>
</dbReference>
<feature type="domain" description="Major facilitator superfamily (MFS) profile" evidence="6">
    <location>
        <begin position="42"/>
        <end position="533"/>
    </location>
</feature>
<dbReference type="GO" id="GO:0005886">
    <property type="term" value="C:plasma membrane"/>
    <property type="evidence" value="ECO:0007669"/>
    <property type="project" value="TreeGrafter"/>
</dbReference>
<dbReference type="InterPro" id="IPR036259">
    <property type="entry name" value="MFS_trans_sf"/>
</dbReference>
<dbReference type="InterPro" id="IPR020846">
    <property type="entry name" value="MFS_dom"/>
</dbReference>
<dbReference type="PRINTS" id="PR01036">
    <property type="entry name" value="TCRTETB"/>
</dbReference>
<dbReference type="PROSITE" id="PS50850">
    <property type="entry name" value="MFS"/>
    <property type="match status" value="1"/>
</dbReference>
<comment type="subcellular location">
    <subcellularLocation>
        <location evidence="1">Membrane</location>
        <topology evidence="1">Multi-pass membrane protein</topology>
    </subcellularLocation>
</comment>
<dbReference type="Gene3D" id="1.20.1720.10">
    <property type="entry name" value="Multidrug resistance protein D"/>
    <property type="match status" value="1"/>
</dbReference>
<feature type="transmembrane region" description="Helical" evidence="5">
    <location>
        <begin position="303"/>
        <end position="322"/>
    </location>
</feature>
<feature type="transmembrane region" description="Helical" evidence="5">
    <location>
        <begin position="342"/>
        <end position="360"/>
    </location>
</feature>
<dbReference type="PANTHER" id="PTHR23501:SF59">
    <property type="entry name" value="MAJOR FACILITATOR SUPERFAMILY (MFS) PROFILE DOMAIN-CONTAINING PROTEIN-RELATED"/>
    <property type="match status" value="1"/>
</dbReference>
<dbReference type="Pfam" id="PF07690">
    <property type="entry name" value="MFS_1"/>
    <property type="match status" value="1"/>
</dbReference>
<dbReference type="SUPFAM" id="SSF103473">
    <property type="entry name" value="MFS general substrate transporter"/>
    <property type="match status" value="2"/>
</dbReference>
<feature type="transmembrane region" description="Helical" evidence="5">
    <location>
        <begin position="430"/>
        <end position="453"/>
    </location>
</feature>
<feature type="transmembrane region" description="Helical" evidence="5">
    <location>
        <begin position="196"/>
        <end position="216"/>
    </location>
</feature>
<evidence type="ECO:0000256" key="3">
    <source>
        <dbReference type="ARBA" id="ARBA00022989"/>
    </source>
</evidence>
<dbReference type="InterPro" id="IPR011701">
    <property type="entry name" value="MFS"/>
</dbReference>
<name>A0A9P4JXU7_9PLEO</name>
<feature type="transmembrane region" description="Helical" evidence="5">
    <location>
        <begin position="369"/>
        <end position="387"/>
    </location>
</feature>
<proteinExistence type="predicted"/>
<keyword evidence="8" id="KW-1185">Reference proteome</keyword>
<feature type="transmembrane region" description="Helical" evidence="5">
    <location>
        <begin position="75"/>
        <end position="96"/>
    </location>
</feature>
<comment type="caution">
    <text evidence="7">The sequence shown here is derived from an EMBL/GenBank/DDBJ whole genome shotgun (WGS) entry which is preliminary data.</text>
</comment>
<dbReference type="AlphaFoldDB" id="A0A9P4JXU7"/>
<feature type="transmembrane region" description="Helical" evidence="5">
    <location>
        <begin position="166"/>
        <end position="184"/>
    </location>
</feature>
<evidence type="ECO:0000256" key="1">
    <source>
        <dbReference type="ARBA" id="ARBA00004141"/>
    </source>
</evidence>
<dbReference type="Proteomes" id="UP000799536">
    <property type="component" value="Unassembled WGS sequence"/>
</dbReference>
<keyword evidence="4 5" id="KW-0472">Membrane</keyword>
<accession>A0A9P4JXU7</accession>
<sequence>MSNLSDITSTLKSERTTATPSTDILLNGLLRSERDSWHFYIAMSCLCLLNLVAAWDATSLPITLLTITAALKGTALQAFWLGISFLIPAAVLQPFYGSLSAIFGRKPIILVALIFFSAGAVLCAVSNSFTAMIFGRSIQGIGAGGIYALSNIIVTDIAPNEERSKCLATIGAMWAIGGITGPILGGALAQNGHWRWIFWINLPFGGTIAVVIAAFLHLQSEDGNMLGKMKKVDWLGCFLLTGSLTSLLIAVTWGGIVGPRNTWRTMLPVEIGLVGFMFFLIWTWFNPGENYIALNWSTSPTSICAYFGTMVHGMVLWSALYLMPLYFQATRKQSPLEVGISLLPWLSIVGLFALAAAVFVNRTYQYCPAIWLGWALSTFGIALFILFTRSTPASTWAGLSILSGIGLGILAPALALTCQAPYRSKEIPTAIGLHSFFHGLGRVLGVAVGSAVFQKELLRNMLQQPDIERSALDFTQNAVGLVKTIQKISGGDDTLKFILMNTYVHSLRTVWIVMAACAGAASLLGLICTRAYPPQRETGRSKAINTKTFDEER</sequence>
<organism evidence="7 8">
    <name type="scientific">Delitschia confertaspora ATCC 74209</name>
    <dbReference type="NCBI Taxonomy" id="1513339"/>
    <lineage>
        <taxon>Eukaryota</taxon>
        <taxon>Fungi</taxon>
        <taxon>Dikarya</taxon>
        <taxon>Ascomycota</taxon>
        <taxon>Pezizomycotina</taxon>
        <taxon>Dothideomycetes</taxon>
        <taxon>Pleosporomycetidae</taxon>
        <taxon>Pleosporales</taxon>
        <taxon>Delitschiaceae</taxon>
        <taxon>Delitschia</taxon>
    </lineage>
</organism>
<keyword evidence="2 5" id="KW-0812">Transmembrane</keyword>
<feature type="transmembrane region" description="Helical" evidence="5">
    <location>
        <begin position="510"/>
        <end position="532"/>
    </location>
</feature>
<reference evidence="7" key="1">
    <citation type="journal article" date="2020" name="Stud. Mycol.">
        <title>101 Dothideomycetes genomes: a test case for predicting lifestyles and emergence of pathogens.</title>
        <authorList>
            <person name="Haridas S."/>
            <person name="Albert R."/>
            <person name="Binder M."/>
            <person name="Bloem J."/>
            <person name="Labutti K."/>
            <person name="Salamov A."/>
            <person name="Andreopoulos B."/>
            <person name="Baker S."/>
            <person name="Barry K."/>
            <person name="Bills G."/>
            <person name="Bluhm B."/>
            <person name="Cannon C."/>
            <person name="Castanera R."/>
            <person name="Culley D."/>
            <person name="Daum C."/>
            <person name="Ezra D."/>
            <person name="Gonzalez J."/>
            <person name="Henrissat B."/>
            <person name="Kuo A."/>
            <person name="Liang C."/>
            <person name="Lipzen A."/>
            <person name="Lutzoni F."/>
            <person name="Magnuson J."/>
            <person name="Mondo S."/>
            <person name="Nolan M."/>
            <person name="Ohm R."/>
            <person name="Pangilinan J."/>
            <person name="Park H.-J."/>
            <person name="Ramirez L."/>
            <person name="Alfaro M."/>
            <person name="Sun H."/>
            <person name="Tritt A."/>
            <person name="Yoshinaga Y."/>
            <person name="Zwiers L.-H."/>
            <person name="Turgeon B."/>
            <person name="Goodwin S."/>
            <person name="Spatafora J."/>
            <person name="Crous P."/>
            <person name="Grigoriev I."/>
        </authorList>
    </citation>
    <scope>NUCLEOTIDE SEQUENCE</scope>
    <source>
        <strain evidence="7">ATCC 74209</strain>
    </source>
</reference>
<dbReference type="EMBL" id="ML993860">
    <property type="protein sequence ID" value="KAF2205204.1"/>
    <property type="molecule type" value="Genomic_DNA"/>
</dbReference>
<evidence type="ECO:0000313" key="7">
    <source>
        <dbReference type="EMBL" id="KAF2205204.1"/>
    </source>
</evidence>
<keyword evidence="3 5" id="KW-1133">Transmembrane helix</keyword>
<protein>
    <submittedName>
        <fullName evidence="7">MFS general substrate transporter</fullName>
    </submittedName>
</protein>
<feature type="transmembrane region" description="Helical" evidence="5">
    <location>
        <begin position="237"/>
        <end position="256"/>
    </location>
</feature>